<evidence type="ECO:0000313" key="2">
    <source>
        <dbReference type="Proteomes" id="UP000825134"/>
    </source>
</evidence>
<dbReference type="AlphaFoldDB" id="A0AAQ0ELV7"/>
<evidence type="ECO:0000313" key="1">
    <source>
        <dbReference type="EMBL" id="QYC74138.1"/>
    </source>
</evidence>
<dbReference type="EMBL" id="CP063185">
    <property type="protein sequence ID" value="QYC74138.1"/>
    <property type="molecule type" value="Genomic_DNA"/>
</dbReference>
<dbReference type="RefSeq" id="WP_219664293.1">
    <property type="nucleotide sequence ID" value="NZ_CP063064.1"/>
</dbReference>
<dbReference type="Proteomes" id="UP000825134">
    <property type="component" value="Chromosome"/>
</dbReference>
<accession>A0AAQ0ELV7</accession>
<name>A0AAQ0ELV7_9CHLA</name>
<reference evidence="1" key="1">
    <citation type="journal article" date="2021" name="Front. Microbiol.">
        <title>Generation of Tetracycline and Rifamycin Resistant Chlamydia Suis Recombinants.</title>
        <authorList>
            <person name="Marti H."/>
            <person name="Bommana S."/>
            <person name="Read T.D."/>
            <person name="Pesch T."/>
            <person name="Prahauser B."/>
            <person name="Dean D."/>
            <person name="Borel N."/>
        </authorList>
    </citation>
    <scope>NUCLEOTIDE SEQUENCE</scope>
    <source>
        <strain evidence="1">208.1</strain>
    </source>
</reference>
<proteinExistence type="predicted"/>
<organism evidence="1 2">
    <name type="scientific">Chlamydia suis</name>
    <dbReference type="NCBI Taxonomy" id="83559"/>
    <lineage>
        <taxon>Bacteria</taxon>
        <taxon>Pseudomonadati</taxon>
        <taxon>Chlamydiota</taxon>
        <taxon>Chlamydiia</taxon>
        <taxon>Chlamydiales</taxon>
        <taxon>Chlamydiaceae</taxon>
        <taxon>Chlamydia/Chlamydophila group</taxon>
        <taxon>Chlamydia</taxon>
    </lineage>
</organism>
<sequence length="293" mass="32237">MTTPVDNNIDVSFPTFVRLNVQTIGLTDEEKKKKAITISETLTANDVNVTQDLVSSTAKLECSQDLIAKGKFVITNPTTNISFGGRVNLADNTVNYKPYSSSNTAVNFKDINSRQGKQYVPYGLYKNGEPKISMRSALSAGHVGSGDTGRWGAEVLWDAYGEQFRDTTDNAVTLDTSNRGKLFFTASPEAPVLFRLSVFMRKNGNWLDNGVGGRVMLYANAYDTSSGSNNKVVRRLLGIAVCLGSTWYTTVPMFWCAATYYATSSGYFQLIVGERNFRVASLSWSVVRLPFVP</sequence>
<gene>
    <name evidence="1" type="ORF">INQ84_03375</name>
</gene>
<protein>
    <submittedName>
        <fullName evidence="1">Uncharacterized protein</fullName>
    </submittedName>
</protein>